<proteinExistence type="predicted"/>
<evidence type="ECO:0000313" key="2">
    <source>
        <dbReference type="Proteomes" id="UP000257109"/>
    </source>
</evidence>
<dbReference type="Proteomes" id="UP000257109">
    <property type="component" value="Unassembled WGS sequence"/>
</dbReference>
<gene>
    <name evidence="1" type="ORF">CR513_10820</name>
</gene>
<accession>A0A371HRF4</accession>
<reference evidence="1" key="1">
    <citation type="submission" date="2018-05" db="EMBL/GenBank/DDBJ databases">
        <title>Draft genome of Mucuna pruriens seed.</title>
        <authorList>
            <person name="Nnadi N.E."/>
            <person name="Vos R."/>
            <person name="Hasami M.H."/>
            <person name="Devisetty U.K."/>
            <person name="Aguiy J.C."/>
        </authorList>
    </citation>
    <scope>NUCLEOTIDE SEQUENCE [LARGE SCALE GENOMIC DNA]</scope>
    <source>
        <strain evidence="1">JCA_2017</strain>
    </source>
</reference>
<evidence type="ECO:0000313" key="1">
    <source>
        <dbReference type="EMBL" id="RDY05363.1"/>
    </source>
</evidence>
<protein>
    <submittedName>
        <fullName evidence="1">Uncharacterized protein</fullName>
    </submittedName>
</protein>
<keyword evidence="2" id="KW-1185">Reference proteome</keyword>
<sequence>MDLNCVLPSSTNPAWAHACKTEIKPAIIEFHEISLFHVGDLNITADHSIPRASIPLHHPIKEFPGRNYVSCFHIAHHHRIPRYHISPESPLTLINITLIIWYSIKKAPSFVHLASLAITRNQGVISMNKIILPIIPNFTFTQNPSSHIQFTISNKPGNKGTKRGRITLRHHLEKTNSRLHITIQQEPSNQSIGGHNIPLRHGIEELQSLVHPAILSIATDDRVPRDTISLGHQIKQLSSFLNKPTSTTGKVTRNNEVPGHDVPLGHFIKQLARLGNLSPMHIPSNHGVPGNGVSVLHGIEECPRFV</sequence>
<feature type="non-terminal residue" evidence="1">
    <location>
        <position position="1"/>
    </location>
</feature>
<dbReference type="AlphaFoldDB" id="A0A371HRF4"/>
<comment type="caution">
    <text evidence="1">The sequence shown here is derived from an EMBL/GenBank/DDBJ whole genome shotgun (WGS) entry which is preliminary data.</text>
</comment>
<dbReference type="EMBL" id="QJKJ01001895">
    <property type="protein sequence ID" value="RDY05363.1"/>
    <property type="molecule type" value="Genomic_DNA"/>
</dbReference>
<organism evidence="1 2">
    <name type="scientific">Mucuna pruriens</name>
    <name type="common">Velvet bean</name>
    <name type="synonym">Dolichos pruriens</name>
    <dbReference type="NCBI Taxonomy" id="157652"/>
    <lineage>
        <taxon>Eukaryota</taxon>
        <taxon>Viridiplantae</taxon>
        <taxon>Streptophyta</taxon>
        <taxon>Embryophyta</taxon>
        <taxon>Tracheophyta</taxon>
        <taxon>Spermatophyta</taxon>
        <taxon>Magnoliopsida</taxon>
        <taxon>eudicotyledons</taxon>
        <taxon>Gunneridae</taxon>
        <taxon>Pentapetalae</taxon>
        <taxon>rosids</taxon>
        <taxon>fabids</taxon>
        <taxon>Fabales</taxon>
        <taxon>Fabaceae</taxon>
        <taxon>Papilionoideae</taxon>
        <taxon>50 kb inversion clade</taxon>
        <taxon>NPAAA clade</taxon>
        <taxon>indigoferoid/millettioid clade</taxon>
        <taxon>Phaseoleae</taxon>
        <taxon>Mucuna</taxon>
    </lineage>
</organism>
<name>A0A371HRF4_MUCPR</name>